<keyword evidence="3" id="KW-1185">Reference proteome</keyword>
<protein>
    <submittedName>
        <fullName evidence="1">Uncharacterized protein</fullName>
    </submittedName>
</protein>
<dbReference type="AlphaFoldDB" id="A0A835RVG9"/>
<comment type="caution">
    <text evidence="1">The sequence shown here is derived from an EMBL/GenBank/DDBJ whole genome shotgun (WGS) entry which is preliminary data.</text>
</comment>
<dbReference type="Proteomes" id="UP000636800">
    <property type="component" value="Chromosome 1"/>
</dbReference>
<evidence type="ECO:0000313" key="4">
    <source>
        <dbReference type="Proteomes" id="UP000639772"/>
    </source>
</evidence>
<name>A0A835RVG9_VANPL</name>
<evidence type="ECO:0000313" key="2">
    <source>
        <dbReference type="EMBL" id="KAG0501891.1"/>
    </source>
</evidence>
<dbReference type="EMBL" id="JADCNM010000001">
    <property type="protein sequence ID" value="KAG0501891.1"/>
    <property type="molecule type" value="Genomic_DNA"/>
</dbReference>
<accession>A0A835RVG9</accession>
<sequence>MIHAQLYAVLSKNELLLERLPDGICNLFCFTLLHGYGWVVKEDYTKVINNFLMERASNTGNDACMTKPEEHALKFGRFLKSMADWNQPTEFCPKSNHQVKQICRQLFGCDEMPIIDQILPLSDGNRTSNSGKMVKW</sequence>
<evidence type="ECO:0000313" key="3">
    <source>
        <dbReference type="Proteomes" id="UP000636800"/>
    </source>
</evidence>
<dbReference type="EMBL" id="JADCNL010000001">
    <property type="protein sequence ID" value="KAG0497533.1"/>
    <property type="molecule type" value="Genomic_DNA"/>
</dbReference>
<dbReference type="Proteomes" id="UP000639772">
    <property type="component" value="Chromosome 1"/>
</dbReference>
<evidence type="ECO:0000313" key="1">
    <source>
        <dbReference type="EMBL" id="KAG0497533.1"/>
    </source>
</evidence>
<organism evidence="1 3">
    <name type="scientific">Vanilla planifolia</name>
    <name type="common">Vanilla</name>
    <dbReference type="NCBI Taxonomy" id="51239"/>
    <lineage>
        <taxon>Eukaryota</taxon>
        <taxon>Viridiplantae</taxon>
        <taxon>Streptophyta</taxon>
        <taxon>Embryophyta</taxon>
        <taxon>Tracheophyta</taxon>
        <taxon>Spermatophyta</taxon>
        <taxon>Magnoliopsida</taxon>
        <taxon>Liliopsida</taxon>
        <taxon>Asparagales</taxon>
        <taxon>Orchidaceae</taxon>
        <taxon>Vanilloideae</taxon>
        <taxon>Vanilleae</taxon>
        <taxon>Vanilla</taxon>
    </lineage>
</organism>
<proteinExistence type="predicted"/>
<reference evidence="3 4" key="1">
    <citation type="journal article" date="2020" name="Nat. Food">
        <title>A phased Vanilla planifolia genome enables genetic improvement of flavour and production.</title>
        <authorList>
            <person name="Hasing T."/>
            <person name="Tang H."/>
            <person name="Brym M."/>
            <person name="Khazi F."/>
            <person name="Huang T."/>
            <person name="Chambers A.H."/>
        </authorList>
    </citation>
    <scope>NUCLEOTIDE SEQUENCE [LARGE SCALE GENOMIC DNA]</scope>
    <source>
        <tissue evidence="1">Leaf</tissue>
    </source>
</reference>
<gene>
    <name evidence="2" type="ORF">HPP92_001963</name>
    <name evidence="1" type="ORF">HPP92_002224</name>
</gene>